<keyword evidence="11" id="KW-1185">Reference proteome</keyword>
<dbReference type="FunFam" id="3.90.1150.10:FF:000033">
    <property type="entry name" value="Cystathionine gamma-synthase"/>
    <property type="match status" value="1"/>
</dbReference>
<dbReference type="GO" id="GO:0005737">
    <property type="term" value="C:cytoplasm"/>
    <property type="evidence" value="ECO:0007669"/>
    <property type="project" value="TreeGrafter"/>
</dbReference>
<dbReference type="EMBL" id="KZ149960">
    <property type="protein sequence ID" value="PZC76380.1"/>
    <property type="molecule type" value="Genomic_DNA"/>
</dbReference>
<dbReference type="GO" id="GO:0019346">
    <property type="term" value="P:transsulfuration"/>
    <property type="evidence" value="ECO:0007669"/>
    <property type="project" value="InterPro"/>
</dbReference>
<reference evidence="10 11" key="1">
    <citation type="journal article" date="2017" name="BMC Biol.">
        <title>Genomic innovations, transcriptional plasticity and gene loss underlying the evolution and divergence of two highly polyphagous and invasive Helicoverpa pest species.</title>
        <authorList>
            <person name="Pearce S.L."/>
            <person name="Clarke D.F."/>
            <person name="East P.D."/>
            <person name="Elfekih S."/>
            <person name="Gordon K.H."/>
            <person name="Jermiin L.S."/>
            <person name="McGaughran A."/>
            <person name="Oakeshott J.G."/>
            <person name="Papanikolaou A."/>
            <person name="Perera O.P."/>
            <person name="Rane R.V."/>
            <person name="Richards S."/>
            <person name="Tay W.T."/>
            <person name="Walsh T.K."/>
            <person name="Anderson A."/>
            <person name="Anderson C.J."/>
            <person name="Asgari S."/>
            <person name="Board P.G."/>
            <person name="Bretschneider A."/>
            <person name="Campbell P.M."/>
            <person name="Chertemps T."/>
            <person name="Christeller J.T."/>
            <person name="Coppin C.W."/>
            <person name="Downes S.J."/>
            <person name="Duan G."/>
            <person name="Farnsworth C.A."/>
            <person name="Good R.T."/>
            <person name="Han L.B."/>
            <person name="Han Y.C."/>
            <person name="Hatje K."/>
            <person name="Horne I."/>
            <person name="Huang Y.P."/>
            <person name="Hughes D.S."/>
            <person name="Jacquin-Joly E."/>
            <person name="James W."/>
            <person name="Jhangiani S."/>
            <person name="Kollmar M."/>
            <person name="Kuwar S.S."/>
            <person name="Li S."/>
            <person name="Liu N.Y."/>
            <person name="Maibeche M.T."/>
            <person name="Miller J.R."/>
            <person name="Montagne N."/>
            <person name="Perry T."/>
            <person name="Qu J."/>
            <person name="Song S.V."/>
            <person name="Sutton G.G."/>
            <person name="Vogel H."/>
            <person name="Walenz B.P."/>
            <person name="Xu W."/>
            <person name="Zhang H.J."/>
            <person name="Zou Z."/>
            <person name="Batterham P."/>
            <person name="Edwards O.R."/>
            <person name="Feyereisen R."/>
            <person name="Gibbs R.A."/>
            <person name="Heckel D.G."/>
            <person name="McGrath A."/>
            <person name="Robin C."/>
            <person name="Scherer S.E."/>
            <person name="Worley K.C."/>
            <person name="Wu Y.D."/>
        </authorList>
    </citation>
    <scope>NUCLEOTIDE SEQUENCE [LARGE SCALE GENOMIC DNA]</scope>
    <source>
        <strain evidence="10">Harm_GR_Male_#8</strain>
        <tissue evidence="10">Whole organism</tissue>
    </source>
</reference>
<evidence type="ECO:0000256" key="4">
    <source>
        <dbReference type="ARBA" id="ARBA00012085"/>
    </source>
</evidence>
<name>A0A2W1BUC3_HELAM</name>
<dbReference type="InterPro" id="IPR000277">
    <property type="entry name" value="Cys/Met-Metab_PyrdxlP-dep_enz"/>
</dbReference>
<evidence type="ECO:0000256" key="6">
    <source>
        <dbReference type="ARBA" id="ARBA00023192"/>
    </source>
</evidence>
<dbReference type="OrthoDB" id="3512640at2759"/>
<dbReference type="EC" id="4.4.1.1" evidence="4"/>
<keyword evidence="6" id="KW-0198">Cysteine biosynthesis</keyword>
<dbReference type="FunFam" id="3.40.640.10:FF:000009">
    <property type="entry name" value="Cystathionine gamma-synthase homolog"/>
    <property type="match status" value="1"/>
</dbReference>
<organism evidence="10 11">
    <name type="scientific">Helicoverpa armigera</name>
    <name type="common">Cotton bollworm</name>
    <name type="synonym">Heliothis armigera</name>
    <dbReference type="NCBI Taxonomy" id="29058"/>
    <lineage>
        <taxon>Eukaryota</taxon>
        <taxon>Metazoa</taxon>
        <taxon>Ecdysozoa</taxon>
        <taxon>Arthropoda</taxon>
        <taxon>Hexapoda</taxon>
        <taxon>Insecta</taxon>
        <taxon>Pterygota</taxon>
        <taxon>Neoptera</taxon>
        <taxon>Endopterygota</taxon>
        <taxon>Lepidoptera</taxon>
        <taxon>Glossata</taxon>
        <taxon>Ditrysia</taxon>
        <taxon>Noctuoidea</taxon>
        <taxon>Noctuidae</taxon>
        <taxon>Heliothinae</taxon>
        <taxon>Helicoverpa</taxon>
    </lineage>
</organism>
<proteinExistence type="inferred from homology"/>
<dbReference type="PANTHER" id="PTHR11808:SF15">
    <property type="entry name" value="CYSTATHIONINE GAMMA-LYASE"/>
    <property type="match status" value="1"/>
</dbReference>
<evidence type="ECO:0000313" key="10">
    <source>
        <dbReference type="EMBL" id="PZC76380.1"/>
    </source>
</evidence>
<evidence type="ECO:0000256" key="8">
    <source>
        <dbReference type="PIRSR" id="PIRSR001434-2"/>
    </source>
</evidence>
<dbReference type="Gene3D" id="3.90.1150.10">
    <property type="entry name" value="Aspartate Aminotransferase, domain 1"/>
    <property type="match status" value="1"/>
</dbReference>
<protein>
    <recommendedName>
        <fullName evidence="4">cystathionine gamma-lyase</fullName>
        <ecNumber evidence="4">4.4.1.1</ecNumber>
    </recommendedName>
    <alternativeName>
        <fullName evidence="7">Gamma-cystathionase</fullName>
    </alternativeName>
</protein>
<dbReference type="GO" id="GO:0019343">
    <property type="term" value="P:cysteine biosynthetic process via cystathionine"/>
    <property type="evidence" value="ECO:0007669"/>
    <property type="project" value="TreeGrafter"/>
</dbReference>
<dbReference type="Gene3D" id="3.40.640.10">
    <property type="entry name" value="Type I PLP-dependent aspartate aminotransferase-like (Major domain)"/>
    <property type="match status" value="1"/>
</dbReference>
<accession>A0A2W1BUC3</accession>
<comment type="pathway">
    <text evidence="2">Amino-acid biosynthesis; L-cysteine biosynthesis; L-cysteine from L-homocysteine and L-serine: step 2/2.</text>
</comment>
<dbReference type="GO" id="GO:0009086">
    <property type="term" value="P:methionine biosynthetic process"/>
    <property type="evidence" value="ECO:0007669"/>
    <property type="project" value="UniProtKB-ARBA"/>
</dbReference>
<dbReference type="GO" id="GO:0030170">
    <property type="term" value="F:pyridoxal phosphate binding"/>
    <property type="evidence" value="ECO:0007669"/>
    <property type="project" value="InterPro"/>
</dbReference>
<dbReference type="PIRSF" id="PIRSF001434">
    <property type="entry name" value="CGS"/>
    <property type="match status" value="1"/>
</dbReference>
<dbReference type="InterPro" id="IPR015422">
    <property type="entry name" value="PyrdxlP-dep_Trfase_small"/>
</dbReference>
<dbReference type="Pfam" id="PF01053">
    <property type="entry name" value="Cys_Met_Meta_PP"/>
    <property type="match status" value="1"/>
</dbReference>
<dbReference type="Proteomes" id="UP000249218">
    <property type="component" value="Unassembled WGS sequence"/>
</dbReference>
<evidence type="ECO:0000256" key="2">
    <source>
        <dbReference type="ARBA" id="ARBA00005038"/>
    </source>
</evidence>
<dbReference type="AlphaFoldDB" id="A0A2W1BUC3"/>
<keyword evidence="5 8" id="KW-0663">Pyridoxal phosphate</keyword>
<evidence type="ECO:0000256" key="7">
    <source>
        <dbReference type="ARBA" id="ARBA00029853"/>
    </source>
</evidence>
<evidence type="ECO:0000256" key="9">
    <source>
        <dbReference type="RuleBase" id="RU362118"/>
    </source>
</evidence>
<dbReference type="CDD" id="cd00614">
    <property type="entry name" value="CGS_like"/>
    <property type="match status" value="1"/>
</dbReference>
<sequence>MPYHHATVDPIVAGRVLVYDLILSLMISRQSLTDLRLHETTSSSAKCSQQGLLESAASDTTTAMLAGQSSDKWDCLSVTPPVTMSSSFKQPGPGPSASKACVYSKAGNPSRNTLEGCFAALEGAKHCFTFASGMGAITTAILLLKKGQHMVVMNDVDGATRSLFSKSNKMDIEVTFTDLSVPGNLEKSIKSNTKMVFFETPTNPVLKVIDIAAVAKAAKSRGDIIVVVDNTFLTPYLQKPLKFGADVVLYSITKYLTGLTDVVMGAILVNDDIIADKLKHLQCVAGIVPSPFDCYMVNRSLKTLPLRMERHKESALLVAGWLDMHPKIVEVLHPGLPTHPNHDLGKRQMSGHSGVFSFRHCGGLKESKKFLYALKVFTLSVSLGGYESLAEIPWLMTHAFIPEKERLALGITNSLVRISVGLEDVLDLLEDLDRALRIAFG</sequence>
<comment type="similarity">
    <text evidence="3 9">Belongs to the trans-sulfuration enzymes family.</text>
</comment>
<dbReference type="GO" id="GO:0004123">
    <property type="term" value="F:cystathionine gamma-lyase activity"/>
    <property type="evidence" value="ECO:0007669"/>
    <property type="project" value="TreeGrafter"/>
</dbReference>
<evidence type="ECO:0000256" key="1">
    <source>
        <dbReference type="ARBA" id="ARBA00001933"/>
    </source>
</evidence>
<dbReference type="UniPathway" id="UPA00136">
    <property type="reaction ID" value="UER00202"/>
</dbReference>
<evidence type="ECO:0000256" key="3">
    <source>
        <dbReference type="ARBA" id="ARBA00009077"/>
    </source>
</evidence>
<dbReference type="InterPro" id="IPR015421">
    <property type="entry name" value="PyrdxlP-dep_Trfase_major"/>
</dbReference>
<keyword evidence="6" id="KW-0028">Amino-acid biosynthesis</keyword>
<gene>
    <name evidence="10" type="primary">HaOG204747</name>
    <name evidence="10" type="ORF">B5X24_HaOG204747</name>
</gene>
<dbReference type="PANTHER" id="PTHR11808">
    <property type="entry name" value="TRANS-SULFURATION ENZYME FAMILY MEMBER"/>
    <property type="match status" value="1"/>
</dbReference>
<evidence type="ECO:0000256" key="5">
    <source>
        <dbReference type="ARBA" id="ARBA00022898"/>
    </source>
</evidence>
<dbReference type="InterPro" id="IPR015424">
    <property type="entry name" value="PyrdxlP-dep_Trfase"/>
</dbReference>
<feature type="modified residue" description="N6-(pyridoxal phosphate)lysine" evidence="8">
    <location>
        <position position="254"/>
    </location>
</feature>
<evidence type="ECO:0000313" key="11">
    <source>
        <dbReference type="Proteomes" id="UP000249218"/>
    </source>
</evidence>
<dbReference type="SUPFAM" id="SSF53383">
    <property type="entry name" value="PLP-dependent transferases"/>
    <property type="match status" value="1"/>
</dbReference>
<comment type="cofactor">
    <cofactor evidence="1 9">
        <name>pyridoxal 5'-phosphate</name>
        <dbReference type="ChEBI" id="CHEBI:597326"/>
    </cofactor>
</comment>